<comment type="similarity">
    <text evidence="1">Belongs to the class-IV pyridoxal-phosphate-dependent aminotransferase family.</text>
</comment>
<dbReference type="Pfam" id="PF19798">
    <property type="entry name" value="Sulfotransfer_5"/>
    <property type="match status" value="1"/>
</dbReference>
<sequence length="260" mass="29348">MNFSRASTSNSSGVSVVADGVSIAMWSGPRNISTAMMYSFDNRRDCFAIDEPLYAHYLAQTGIHHPDAGKVIAHYESDSAKVVDYLTGQIPGDASIWYQKHMCHHILPGMDTDWLDPLSNCFLLRDPREVLLSLARITDEVSLWSTGLPQQVRLMELVTKSSGRIPPILDSRDILEDPEGILRLLCDEIGIDFSDRMLSWKAGPRQCDGIWGEHWYDSVWSSTGFAPYRPRRGELTPEHEAILEQATPLYESMHRLRLAL</sequence>
<dbReference type="PANTHER" id="PTHR42743">
    <property type="entry name" value="AMINO-ACID AMINOTRANSFERASE"/>
    <property type="match status" value="1"/>
</dbReference>
<protein>
    <recommendedName>
        <fullName evidence="3">Sulfotransferase family protein</fullName>
    </recommendedName>
</protein>
<dbReference type="GO" id="GO:0019752">
    <property type="term" value="P:carboxylic acid metabolic process"/>
    <property type="evidence" value="ECO:0007669"/>
    <property type="project" value="TreeGrafter"/>
</dbReference>
<dbReference type="EMBL" id="EU016613">
    <property type="protein sequence ID" value="ABZ07938.1"/>
    <property type="molecule type" value="Genomic_DNA"/>
</dbReference>
<proteinExistence type="inferred from homology"/>
<dbReference type="InterPro" id="IPR050571">
    <property type="entry name" value="Class-IV_PLP-Dep_Aminotrnsfr"/>
</dbReference>
<accession>B3T5S9</accession>
<reference evidence="2" key="1">
    <citation type="journal article" date="2008" name="ISME J.">
        <title>Genomic patterns of recombination, clonal divergence and environment in marine microbial populations.</title>
        <authorList>
            <person name="Konstantinidis K.T."/>
            <person name="Delong E.F."/>
        </authorList>
    </citation>
    <scope>NUCLEOTIDE SEQUENCE</scope>
</reference>
<evidence type="ECO:0008006" key="3">
    <source>
        <dbReference type="Google" id="ProtNLM"/>
    </source>
</evidence>
<name>B3T5S9_9ZZZZ</name>
<dbReference type="SUPFAM" id="SSF52540">
    <property type="entry name" value="P-loop containing nucleoside triphosphate hydrolases"/>
    <property type="match status" value="1"/>
</dbReference>
<organism evidence="2">
    <name type="scientific">uncultured marine microorganism HF4000_ANIW141L21</name>
    <dbReference type="NCBI Taxonomy" id="455539"/>
    <lineage>
        <taxon>unclassified sequences</taxon>
        <taxon>environmental samples</taxon>
    </lineage>
</organism>
<dbReference type="Gene3D" id="3.40.50.300">
    <property type="entry name" value="P-loop containing nucleotide triphosphate hydrolases"/>
    <property type="match status" value="1"/>
</dbReference>
<gene>
    <name evidence="2" type="ORF">ALOHA_HF4000ANIW141L21ctg1g5</name>
</gene>
<evidence type="ECO:0000313" key="2">
    <source>
        <dbReference type="EMBL" id="ABZ07938.1"/>
    </source>
</evidence>
<evidence type="ECO:0000256" key="1">
    <source>
        <dbReference type="ARBA" id="ARBA00009320"/>
    </source>
</evidence>
<dbReference type="PANTHER" id="PTHR42743:SF11">
    <property type="entry name" value="AMINODEOXYCHORISMATE LYASE"/>
    <property type="match status" value="1"/>
</dbReference>
<dbReference type="AlphaFoldDB" id="B3T5S9"/>
<dbReference type="InterPro" id="IPR027417">
    <property type="entry name" value="P-loop_NTPase"/>
</dbReference>